<comment type="similarity">
    <text evidence="1">Belongs to the Smg family.</text>
</comment>
<dbReference type="PANTHER" id="PTHR38692:SF1">
    <property type="entry name" value="PROTEIN SMG"/>
    <property type="match status" value="1"/>
</dbReference>
<comment type="caution">
    <text evidence="2">The sequence shown here is derived from an EMBL/GenBank/DDBJ whole genome shotgun (WGS) entry which is preliminary data.</text>
</comment>
<evidence type="ECO:0000313" key="3">
    <source>
        <dbReference type="Proteomes" id="UP000614811"/>
    </source>
</evidence>
<dbReference type="Proteomes" id="UP000614811">
    <property type="component" value="Unassembled WGS sequence"/>
</dbReference>
<protein>
    <recommendedName>
        <fullName evidence="1">Protein Smg homolog</fullName>
    </recommendedName>
</protein>
<reference evidence="2" key="1">
    <citation type="journal article" date="2014" name="Int. J. Syst. Evol. Microbiol.">
        <title>Complete genome sequence of Corynebacterium casei LMG S-19264T (=DSM 44701T), isolated from a smear-ripened cheese.</title>
        <authorList>
            <consortium name="US DOE Joint Genome Institute (JGI-PGF)"/>
            <person name="Walter F."/>
            <person name="Albersmeier A."/>
            <person name="Kalinowski J."/>
            <person name="Ruckert C."/>
        </authorList>
    </citation>
    <scope>NUCLEOTIDE SEQUENCE</scope>
    <source>
        <strain evidence="2">KCTC 12711</strain>
    </source>
</reference>
<proteinExistence type="inferred from homology"/>
<gene>
    <name evidence="1 2" type="primary">smg</name>
    <name evidence="2" type="ORF">GCM10008090_32340</name>
</gene>
<accession>A0A918VSA1</accession>
<dbReference type="Pfam" id="PF04361">
    <property type="entry name" value="DUF494"/>
    <property type="match status" value="1"/>
</dbReference>
<reference evidence="2" key="2">
    <citation type="submission" date="2020-09" db="EMBL/GenBank/DDBJ databases">
        <authorList>
            <person name="Sun Q."/>
            <person name="Kim S."/>
        </authorList>
    </citation>
    <scope>NUCLEOTIDE SEQUENCE</scope>
    <source>
        <strain evidence="2">KCTC 12711</strain>
    </source>
</reference>
<evidence type="ECO:0000256" key="1">
    <source>
        <dbReference type="HAMAP-Rule" id="MF_00598"/>
    </source>
</evidence>
<dbReference type="EMBL" id="BMXA01000008">
    <property type="protein sequence ID" value="GHA20039.1"/>
    <property type="molecule type" value="Genomic_DNA"/>
</dbReference>
<dbReference type="HAMAP" id="MF_00598">
    <property type="entry name" value="Smg"/>
    <property type="match status" value="1"/>
</dbReference>
<organism evidence="2 3">
    <name type="scientific">Arenicella chitinivorans</name>
    <dbReference type="NCBI Taxonomy" id="1329800"/>
    <lineage>
        <taxon>Bacteria</taxon>
        <taxon>Pseudomonadati</taxon>
        <taxon>Pseudomonadota</taxon>
        <taxon>Gammaproteobacteria</taxon>
        <taxon>Arenicellales</taxon>
        <taxon>Arenicellaceae</taxon>
        <taxon>Arenicella</taxon>
    </lineage>
</organism>
<sequence length="160" mass="18011">MKEDMLEVLIYLFENYIADGLAFDPSQDELADELAGAGFEGEEIEKAFVWLEGLLDISEPDPQLNQPQAPESLRFYTADEFERLQIEGMSLLTKLVGAGVLDHFLREMVVDRVMALDSSDVNIDHIKWVILMVLSNQPGFSEIAEWAEVVVTEDLAPVIH</sequence>
<evidence type="ECO:0000313" key="2">
    <source>
        <dbReference type="EMBL" id="GHA20039.1"/>
    </source>
</evidence>
<keyword evidence="3" id="KW-1185">Reference proteome</keyword>
<dbReference type="AlphaFoldDB" id="A0A918VSA1"/>
<dbReference type="InterPro" id="IPR007456">
    <property type="entry name" value="Smg"/>
</dbReference>
<name>A0A918VSA1_9GAMM</name>
<dbReference type="RefSeq" id="WP_189402749.1">
    <property type="nucleotide sequence ID" value="NZ_BMXA01000008.1"/>
</dbReference>
<dbReference type="PANTHER" id="PTHR38692">
    <property type="entry name" value="PROTEIN SMG"/>
    <property type="match status" value="1"/>
</dbReference>